<comment type="subcellular location">
    <subcellularLocation>
        <location evidence="1">Cell membrane</location>
        <topology evidence="1">Multi-pass membrane protein</topology>
    </subcellularLocation>
</comment>
<feature type="transmembrane region" description="Helical" evidence="7">
    <location>
        <begin position="35"/>
        <end position="53"/>
    </location>
</feature>
<evidence type="ECO:0000256" key="1">
    <source>
        <dbReference type="ARBA" id="ARBA00004651"/>
    </source>
</evidence>
<reference evidence="9 10" key="1">
    <citation type="submission" date="2020-03" db="EMBL/GenBank/DDBJ databases">
        <title>Sequencing the genomes of 1000 actinobacteria strains.</title>
        <authorList>
            <person name="Klenk H.-P."/>
        </authorList>
    </citation>
    <scope>NUCLEOTIDE SEQUENCE [LARGE SCALE GENOMIC DNA]</scope>
    <source>
        <strain evidence="9 10">DSM 45685</strain>
    </source>
</reference>
<evidence type="ECO:0000256" key="6">
    <source>
        <dbReference type="ARBA" id="ARBA00023136"/>
    </source>
</evidence>
<dbReference type="PANTHER" id="PTHR33932:SF4">
    <property type="entry name" value="NA(+)_H(+) ANTIPORTER SUBUNIT B"/>
    <property type="match status" value="1"/>
</dbReference>
<evidence type="ECO:0000313" key="10">
    <source>
        <dbReference type="Proteomes" id="UP000545493"/>
    </source>
</evidence>
<dbReference type="GO" id="GO:0005886">
    <property type="term" value="C:plasma membrane"/>
    <property type="evidence" value="ECO:0007669"/>
    <property type="project" value="UniProtKB-SubCell"/>
</dbReference>
<feature type="transmembrane region" description="Helical" evidence="7">
    <location>
        <begin position="59"/>
        <end position="79"/>
    </location>
</feature>
<evidence type="ECO:0000313" key="9">
    <source>
        <dbReference type="EMBL" id="NIJ11568.1"/>
    </source>
</evidence>
<keyword evidence="5 7" id="KW-1133">Transmembrane helix</keyword>
<feature type="domain" description="Na+/H+ antiporter MnhB subunit-related protein" evidence="8">
    <location>
        <begin position="33"/>
        <end position="155"/>
    </location>
</feature>
<dbReference type="RefSeq" id="WP_313886719.1">
    <property type="nucleotide sequence ID" value="NZ_JAAOYM010000001.1"/>
</dbReference>
<feature type="transmembrane region" description="Helical" evidence="7">
    <location>
        <begin position="91"/>
        <end position="114"/>
    </location>
</feature>
<accession>A0A7X5UP11</accession>
<dbReference type="Proteomes" id="UP000545493">
    <property type="component" value="Unassembled WGS sequence"/>
</dbReference>
<proteinExistence type="inferred from homology"/>
<gene>
    <name evidence="9" type="ORF">FHU38_001912</name>
</gene>
<keyword evidence="10" id="KW-1185">Reference proteome</keyword>
<name>A0A7X5UP11_9PSEU</name>
<protein>
    <submittedName>
        <fullName evidence="9">Multicomponent Na+:H+ antiporter subunit B</fullName>
    </submittedName>
</protein>
<feature type="transmembrane region" description="Helical" evidence="7">
    <location>
        <begin position="134"/>
        <end position="158"/>
    </location>
</feature>
<comment type="caution">
    <text evidence="9">The sequence shown here is derived from an EMBL/GenBank/DDBJ whole genome shotgun (WGS) entry which is preliminary data.</text>
</comment>
<dbReference type="InterPro" id="IPR007182">
    <property type="entry name" value="MnhB"/>
</dbReference>
<organism evidence="9 10">
    <name type="scientific">Saccharomonospora amisosensis</name>
    <dbReference type="NCBI Taxonomy" id="1128677"/>
    <lineage>
        <taxon>Bacteria</taxon>
        <taxon>Bacillati</taxon>
        <taxon>Actinomycetota</taxon>
        <taxon>Actinomycetes</taxon>
        <taxon>Pseudonocardiales</taxon>
        <taxon>Pseudonocardiaceae</taxon>
        <taxon>Saccharomonospora</taxon>
    </lineage>
</organism>
<keyword evidence="3" id="KW-1003">Cell membrane</keyword>
<dbReference type="InterPro" id="IPR050622">
    <property type="entry name" value="CPA3_antiporter_subunitB"/>
</dbReference>
<keyword evidence="4 7" id="KW-0812">Transmembrane</keyword>
<comment type="similarity">
    <text evidence="2">Belongs to the CPA3 antiporters (TC 2.A.63) subunit B family.</text>
</comment>
<evidence type="ECO:0000256" key="3">
    <source>
        <dbReference type="ARBA" id="ARBA00022475"/>
    </source>
</evidence>
<evidence type="ECO:0000256" key="7">
    <source>
        <dbReference type="SAM" id="Phobius"/>
    </source>
</evidence>
<dbReference type="AlphaFoldDB" id="A0A7X5UP11"/>
<evidence type="ECO:0000259" key="8">
    <source>
        <dbReference type="Pfam" id="PF04039"/>
    </source>
</evidence>
<keyword evidence="6 7" id="KW-0472">Membrane</keyword>
<evidence type="ECO:0000256" key="2">
    <source>
        <dbReference type="ARBA" id="ARBA00009425"/>
    </source>
</evidence>
<dbReference type="Pfam" id="PF04039">
    <property type="entry name" value="MnhB"/>
    <property type="match status" value="1"/>
</dbReference>
<sequence length="181" mass="19313">MTERTDWESWDLPRQRWLLTERSPAGWPRSLQLEVAVRVVFPTVLTLSVYLLFAGHSSMGGGFTGGLVAGLAFVLRYVAGGSIELAAAVPIRPPAVIGAGLTLSVVTALVPLAFGEPALTSAVWQWQVPVLGKVKIASSLALDIGVYLLVLGVVLDLLRTLGSGIETRELELARPDDGRGR</sequence>
<dbReference type="EMBL" id="JAAOYM010000001">
    <property type="protein sequence ID" value="NIJ11568.1"/>
    <property type="molecule type" value="Genomic_DNA"/>
</dbReference>
<evidence type="ECO:0000256" key="5">
    <source>
        <dbReference type="ARBA" id="ARBA00022989"/>
    </source>
</evidence>
<evidence type="ECO:0000256" key="4">
    <source>
        <dbReference type="ARBA" id="ARBA00022692"/>
    </source>
</evidence>
<dbReference type="PANTHER" id="PTHR33932">
    <property type="entry name" value="NA(+)/H(+) ANTIPORTER SUBUNIT B"/>
    <property type="match status" value="1"/>
</dbReference>